<evidence type="ECO:0000256" key="4">
    <source>
        <dbReference type="ARBA" id="ARBA00023136"/>
    </source>
</evidence>
<feature type="transmembrane region" description="Helical" evidence="6">
    <location>
        <begin position="134"/>
        <end position="157"/>
    </location>
</feature>
<comment type="subcellular location">
    <subcellularLocation>
        <location evidence="6">Cell membrane</location>
        <topology evidence="6">Multi-pass membrane protein</topology>
    </subcellularLocation>
    <subcellularLocation>
        <location evidence="1">Membrane</location>
        <topology evidence="1">Multi-pass membrane protein</topology>
    </subcellularLocation>
</comment>
<dbReference type="InterPro" id="IPR000412">
    <property type="entry name" value="ABC_2_transport"/>
</dbReference>
<feature type="transmembrane region" description="Helical" evidence="6">
    <location>
        <begin position="164"/>
        <end position="184"/>
    </location>
</feature>
<evidence type="ECO:0000256" key="5">
    <source>
        <dbReference type="ARBA" id="ARBA00023251"/>
    </source>
</evidence>
<comment type="caution">
    <text evidence="8">The sequence shown here is derived from an EMBL/GenBank/DDBJ whole genome shotgun (WGS) entry which is preliminary data.</text>
</comment>
<evidence type="ECO:0000256" key="1">
    <source>
        <dbReference type="ARBA" id="ARBA00004141"/>
    </source>
</evidence>
<evidence type="ECO:0000256" key="6">
    <source>
        <dbReference type="RuleBase" id="RU361157"/>
    </source>
</evidence>
<keyword evidence="3 6" id="KW-1133">Transmembrane helix</keyword>
<feature type="transmembrane region" description="Helical" evidence="6">
    <location>
        <begin position="223"/>
        <end position="242"/>
    </location>
</feature>
<dbReference type="InterPro" id="IPR047817">
    <property type="entry name" value="ABC2_TM_bact-type"/>
</dbReference>
<proteinExistence type="inferred from homology"/>
<feature type="transmembrane region" description="Helical" evidence="6">
    <location>
        <begin position="50"/>
        <end position="74"/>
    </location>
</feature>
<dbReference type="PROSITE" id="PS51012">
    <property type="entry name" value="ABC_TM2"/>
    <property type="match status" value="1"/>
</dbReference>
<dbReference type="PANTHER" id="PTHR43229">
    <property type="entry name" value="NODULATION PROTEIN J"/>
    <property type="match status" value="1"/>
</dbReference>
<dbReference type="EMBL" id="JBHLUH010000050">
    <property type="protein sequence ID" value="MFC0530771.1"/>
    <property type="molecule type" value="Genomic_DNA"/>
</dbReference>
<evidence type="ECO:0000313" key="9">
    <source>
        <dbReference type="Proteomes" id="UP001589867"/>
    </source>
</evidence>
<organism evidence="8 9">
    <name type="scientific">Phytohabitans kaempferiae</name>
    <dbReference type="NCBI Taxonomy" id="1620943"/>
    <lineage>
        <taxon>Bacteria</taxon>
        <taxon>Bacillati</taxon>
        <taxon>Actinomycetota</taxon>
        <taxon>Actinomycetes</taxon>
        <taxon>Micromonosporales</taxon>
        <taxon>Micromonosporaceae</taxon>
    </lineage>
</organism>
<dbReference type="InterPro" id="IPR013525">
    <property type="entry name" value="ABC2_TM"/>
</dbReference>
<dbReference type="PIRSF" id="PIRSF006648">
    <property type="entry name" value="DrrB"/>
    <property type="match status" value="1"/>
</dbReference>
<dbReference type="RefSeq" id="WP_377254044.1">
    <property type="nucleotide sequence ID" value="NZ_JBHLUH010000050.1"/>
</dbReference>
<dbReference type="Proteomes" id="UP001589867">
    <property type="component" value="Unassembled WGS sequence"/>
</dbReference>
<keyword evidence="9" id="KW-1185">Reference proteome</keyword>
<accession>A0ABV6M7S7</accession>
<feature type="transmembrane region" description="Helical" evidence="6">
    <location>
        <begin position="21"/>
        <end position="44"/>
    </location>
</feature>
<evidence type="ECO:0000256" key="3">
    <source>
        <dbReference type="ARBA" id="ARBA00022989"/>
    </source>
</evidence>
<comment type="similarity">
    <text evidence="6">Belongs to the ABC-2 integral membrane protein family.</text>
</comment>
<reference evidence="8 9" key="1">
    <citation type="submission" date="2024-09" db="EMBL/GenBank/DDBJ databases">
        <authorList>
            <person name="Sun Q."/>
            <person name="Mori K."/>
        </authorList>
    </citation>
    <scope>NUCLEOTIDE SEQUENCE [LARGE SCALE GENOMIC DNA]</scope>
    <source>
        <strain evidence="8 9">TBRC 3947</strain>
    </source>
</reference>
<keyword evidence="2 6" id="KW-0812">Transmembrane</keyword>
<evidence type="ECO:0000313" key="8">
    <source>
        <dbReference type="EMBL" id="MFC0530771.1"/>
    </source>
</evidence>
<keyword evidence="6" id="KW-0813">Transport</keyword>
<feature type="transmembrane region" description="Helical" evidence="6">
    <location>
        <begin position="94"/>
        <end position="122"/>
    </location>
</feature>
<keyword evidence="6" id="KW-1003">Cell membrane</keyword>
<dbReference type="Pfam" id="PF01061">
    <property type="entry name" value="ABC2_membrane"/>
    <property type="match status" value="1"/>
</dbReference>
<keyword evidence="4 6" id="KW-0472">Membrane</keyword>
<name>A0ABV6M7S7_9ACTN</name>
<dbReference type="PANTHER" id="PTHR43229:SF2">
    <property type="entry name" value="NODULATION PROTEIN J"/>
    <property type="match status" value="1"/>
</dbReference>
<gene>
    <name evidence="8" type="ORF">ACFFIA_24210</name>
</gene>
<evidence type="ECO:0000256" key="2">
    <source>
        <dbReference type="ARBA" id="ARBA00022692"/>
    </source>
</evidence>
<feature type="domain" description="ABC transmembrane type-2" evidence="7">
    <location>
        <begin position="20"/>
        <end position="245"/>
    </location>
</feature>
<protein>
    <recommendedName>
        <fullName evidence="6">Transport permease protein</fullName>
    </recommendedName>
</protein>
<evidence type="ECO:0000259" key="7">
    <source>
        <dbReference type="PROSITE" id="PS51012"/>
    </source>
</evidence>
<dbReference type="InterPro" id="IPR051784">
    <property type="entry name" value="Nod_factor_ABC_transporter"/>
</dbReference>
<keyword evidence="5" id="KW-0046">Antibiotic resistance</keyword>
<sequence length="247" mass="25836">MSDALVMIERSVRLSGRTVDALLFSLALPVIVMLLFVYLFGGAIDTGTAYVTYVVPGVILLCAGYSAAATAVTVAQDMTSGVIDRFRSMDVGGVAILAGHVVASLARNTISIALVFGVALLIGFRPQAGPLEWLAASSVLLLFVLAMSWLSAAVGLLASSVEAASGFTFFVLFLPYPSSAFVPIDTMPGWLHGFAEHQPATPVIETVRALLLGTAVGGSGWQALAWCGGLLLVSMALSAVLFRRRAR</sequence>